<dbReference type="PROSITE" id="PS51087">
    <property type="entry name" value="APAG"/>
    <property type="match status" value="1"/>
</dbReference>
<accession>A0ABV8A6J9</accession>
<protein>
    <submittedName>
        <fullName evidence="2">Co2+/Mg2+ efflux protein ApaG</fullName>
    </submittedName>
</protein>
<keyword evidence="3" id="KW-1185">Reference proteome</keyword>
<dbReference type="Proteomes" id="UP001595748">
    <property type="component" value="Unassembled WGS sequence"/>
</dbReference>
<dbReference type="InterPro" id="IPR036767">
    <property type="entry name" value="ApaG_sf"/>
</dbReference>
<organism evidence="2 3">
    <name type="scientific">Deinococcus antarcticus</name>
    <dbReference type="NCBI Taxonomy" id="1298767"/>
    <lineage>
        <taxon>Bacteria</taxon>
        <taxon>Thermotogati</taxon>
        <taxon>Deinococcota</taxon>
        <taxon>Deinococci</taxon>
        <taxon>Deinococcales</taxon>
        <taxon>Deinococcaceae</taxon>
        <taxon>Deinococcus</taxon>
    </lineage>
</organism>
<sequence length="136" mass="15212">MTRPPAPDTHAPDTHAPDIHISVTVRFLPEHSHDRRQAFAYRVTLENRSGDTWQLLARHWDIQDGSGHTFTVDGEGVIGEQPILAPGASYTYESFVTVEALPGHMRGHYVMQDAWGVRAQVPIPPFHLSLGERVLN</sequence>
<proteinExistence type="predicted"/>
<evidence type="ECO:0000313" key="2">
    <source>
        <dbReference type="EMBL" id="MFC3861318.1"/>
    </source>
</evidence>
<dbReference type="NCBIfam" id="NF003967">
    <property type="entry name" value="PRK05461.1"/>
    <property type="match status" value="1"/>
</dbReference>
<dbReference type="PANTHER" id="PTHR14289:SF16">
    <property type="entry name" value="POLYMERASE DELTA-INTERACTING PROTEIN 2"/>
    <property type="match status" value="1"/>
</dbReference>
<evidence type="ECO:0000313" key="3">
    <source>
        <dbReference type="Proteomes" id="UP001595748"/>
    </source>
</evidence>
<evidence type="ECO:0000259" key="1">
    <source>
        <dbReference type="PROSITE" id="PS51087"/>
    </source>
</evidence>
<dbReference type="InterPro" id="IPR007474">
    <property type="entry name" value="ApaG_domain"/>
</dbReference>
<gene>
    <name evidence="2" type="primary">apaG</name>
    <name evidence="2" type="ORF">ACFOPQ_11155</name>
</gene>
<feature type="domain" description="ApaG" evidence="1">
    <location>
        <begin position="13"/>
        <end position="135"/>
    </location>
</feature>
<dbReference type="SUPFAM" id="SSF110069">
    <property type="entry name" value="ApaG-like"/>
    <property type="match status" value="1"/>
</dbReference>
<dbReference type="Pfam" id="PF04379">
    <property type="entry name" value="DUF525"/>
    <property type="match status" value="1"/>
</dbReference>
<comment type="caution">
    <text evidence="2">The sequence shown here is derived from an EMBL/GenBank/DDBJ whole genome shotgun (WGS) entry which is preliminary data.</text>
</comment>
<dbReference type="Gene3D" id="2.60.40.1470">
    <property type="entry name" value="ApaG domain"/>
    <property type="match status" value="1"/>
</dbReference>
<dbReference type="RefSeq" id="WP_380078093.1">
    <property type="nucleotide sequence ID" value="NZ_JBHRZF010000135.1"/>
</dbReference>
<dbReference type="PANTHER" id="PTHR14289">
    <property type="entry name" value="F-BOX ONLY PROTEIN 3"/>
    <property type="match status" value="1"/>
</dbReference>
<dbReference type="EMBL" id="JBHRZF010000135">
    <property type="protein sequence ID" value="MFC3861318.1"/>
    <property type="molecule type" value="Genomic_DNA"/>
</dbReference>
<name>A0ABV8A6J9_9DEIO</name>
<reference evidence="3" key="1">
    <citation type="journal article" date="2019" name="Int. J. Syst. Evol. Microbiol.">
        <title>The Global Catalogue of Microorganisms (GCM) 10K type strain sequencing project: providing services to taxonomists for standard genome sequencing and annotation.</title>
        <authorList>
            <consortium name="The Broad Institute Genomics Platform"/>
            <consortium name="The Broad Institute Genome Sequencing Center for Infectious Disease"/>
            <person name="Wu L."/>
            <person name="Ma J."/>
        </authorList>
    </citation>
    <scope>NUCLEOTIDE SEQUENCE [LARGE SCALE GENOMIC DNA]</scope>
    <source>
        <strain evidence="3">CCTCC AB 2013263</strain>
    </source>
</reference>